<organism evidence="3 4">
    <name type="scientific">Sarcophilus harrisii</name>
    <name type="common">Tasmanian devil</name>
    <name type="synonym">Sarcophilus laniarius</name>
    <dbReference type="NCBI Taxonomy" id="9305"/>
    <lineage>
        <taxon>Eukaryota</taxon>
        <taxon>Metazoa</taxon>
        <taxon>Chordata</taxon>
        <taxon>Craniata</taxon>
        <taxon>Vertebrata</taxon>
        <taxon>Euteleostomi</taxon>
        <taxon>Mammalia</taxon>
        <taxon>Metatheria</taxon>
        <taxon>Dasyuromorphia</taxon>
        <taxon>Dasyuridae</taxon>
        <taxon>Sarcophilus</taxon>
    </lineage>
</organism>
<protein>
    <submittedName>
        <fullName evidence="3">Kinetochore localized astrin (SPAG5) binding protein</fullName>
    </submittedName>
</protein>
<feature type="region of interest" description="Disordered" evidence="2">
    <location>
        <begin position="43"/>
        <end position="83"/>
    </location>
</feature>
<feature type="coiled-coil region" evidence="1">
    <location>
        <begin position="115"/>
        <end position="160"/>
    </location>
</feature>
<dbReference type="PANTHER" id="PTHR31940">
    <property type="entry name" value="SMALL KINETOCHORE-ASSOCIATED PROTEIN"/>
    <property type="match status" value="1"/>
</dbReference>
<reference evidence="3" key="2">
    <citation type="submission" date="2025-08" db="UniProtKB">
        <authorList>
            <consortium name="Ensembl"/>
        </authorList>
    </citation>
    <scope>IDENTIFICATION</scope>
</reference>
<accession>A0A7N4PRL9</accession>
<evidence type="ECO:0000313" key="3">
    <source>
        <dbReference type="Ensembl" id="ENSSHAP00000042585.1"/>
    </source>
</evidence>
<dbReference type="GO" id="GO:0000776">
    <property type="term" value="C:kinetochore"/>
    <property type="evidence" value="ECO:0007669"/>
    <property type="project" value="InterPro"/>
</dbReference>
<dbReference type="CTD" id="90417"/>
<dbReference type="GO" id="GO:0007051">
    <property type="term" value="P:spindle organization"/>
    <property type="evidence" value="ECO:0007669"/>
    <property type="project" value="InterPro"/>
</dbReference>
<reference evidence="3 4" key="1">
    <citation type="journal article" date="2011" name="Proc. Natl. Acad. Sci. U.S.A.">
        <title>Genetic diversity and population structure of the endangered marsupial Sarcophilus harrisii (Tasmanian devil).</title>
        <authorList>
            <person name="Miller W."/>
            <person name="Hayes V.M."/>
            <person name="Ratan A."/>
            <person name="Petersen D.C."/>
            <person name="Wittekindt N.E."/>
            <person name="Miller J."/>
            <person name="Walenz B."/>
            <person name="Knight J."/>
            <person name="Qi J."/>
            <person name="Zhao F."/>
            <person name="Wang Q."/>
            <person name="Bedoya-Reina O.C."/>
            <person name="Katiyar N."/>
            <person name="Tomsho L.P."/>
            <person name="Kasson L.M."/>
            <person name="Hardie R.A."/>
            <person name="Woodbridge P."/>
            <person name="Tindall E.A."/>
            <person name="Bertelsen M.F."/>
            <person name="Dixon D."/>
            <person name="Pyecroft S."/>
            <person name="Helgen K.M."/>
            <person name="Lesk A.M."/>
            <person name="Pringle T.H."/>
            <person name="Patterson N."/>
            <person name="Zhang Y."/>
            <person name="Kreiss A."/>
            <person name="Woods G.M."/>
            <person name="Jones M.E."/>
            <person name="Schuster S.C."/>
        </authorList>
    </citation>
    <scope>NUCLEOTIDE SEQUENCE [LARGE SCALE GENOMIC DNA]</scope>
</reference>
<dbReference type="GeneID" id="100930038"/>
<dbReference type="FunCoup" id="A0A7N4PRL9">
    <property type="interactions" value="692"/>
</dbReference>
<evidence type="ECO:0000256" key="1">
    <source>
        <dbReference type="SAM" id="Coils"/>
    </source>
</evidence>
<dbReference type="GO" id="GO:0034451">
    <property type="term" value="C:centriolar satellite"/>
    <property type="evidence" value="ECO:0007669"/>
    <property type="project" value="TreeGrafter"/>
</dbReference>
<dbReference type="GeneTree" id="ENSGT00390000010376"/>
<dbReference type="PANTHER" id="PTHR31940:SF2">
    <property type="entry name" value="SMALL KINETOCHORE-ASSOCIATED PROTEIN"/>
    <property type="match status" value="1"/>
</dbReference>
<gene>
    <name evidence="3" type="primary">KNSTRN</name>
</gene>
<dbReference type="GO" id="GO:0072686">
    <property type="term" value="C:mitotic spindle"/>
    <property type="evidence" value="ECO:0007669"/>
    <property type="project" value="TreeGrafter"/>
</dbReference>
<sequence>MGSRPGSQDLGLGFQWSPVHFRLQPGPAAKASTARSAFTCSVPSAASGGGQPGETHCRGASKSKIPQKSKEELHKPLNSAGPENELYKITKQRQLKTMDPAIKKSIKKSYKPLNQQKAEEELKEKNQLLETVNRQLQLKLTESQEELKVLTQKVELLEKSQDSYLAILESGNIDPVTGKQILENQQQKMKCQMESMLLLESLKDELKLFNQTATKQMEELQVLKVKLKMEEEERTNFLEKQAAFNNKRDDLTAALEQMEQLLAL</sequence>
<keyword evidence="4" id="KW-1185">Reference proteome</keyword>
<dbReference type="RefSeq" id="XP_023356273.1">
    <property type="nucleotide sequence ID" value="XM_023500505.2"/>
</dbReference>
<evidence type="ECO:0000313" key="4">
    <source>
        <dbReference type="Proteomes" id="UP000007648"/>
    </source>
</evidence>
<reference evidence="3" key="3">
    <citation type="submission" date="2025-09" db="UniProtKB">
        <authorList>
            <consortium name="Ensembl"/>
        </authorList>
    </citation>
    <scope>IDENTIFICATION</scope>
</reference>
<feature type="coiled-coil region" evidence="1">
    <location>
        <begin position="199"/>
        <end position="261"/>
    </location>
</feature>
<keyword evidence="1" id="KW-0175">Coiled coil</keyword>
<dbReference type="Proteomes" id="UP000007648">
    <property type="component" value="Unassembled WGS sequence"/>
</dbReference>
<dbReference type="InParanoid" id="A0A7N4PRL9"/>
<dbReference type="Ensembl" id="ENSSHAT00000030918.1">
    <property type="protein sequence ID" value="ENSSHAP00000042585.1"/>
    <property type="gene ID" value="ENSSHAG00000029335.1"/>
</dbReference>
<dbReference type="AlphaFoldDB" id="A0A7N4PRL9"/>
<dbReference type="OrthoDB" id="9940269at2759"/>
<dbReference type="GO" id="GO:0000070">
    <property type="term" value="P:mitotic sister chromatid segregation"/>
    <property type="evidence" value="ECO:0007669"/>
    <property type="project" value="TreeGrafter"/>
</dbReference>
<dbReference type="GO" id="GO:0035371">
    <property type="term" value="C:microtubule plus-end"/>
    <property type="evidence" value="ECO:0007669"/>
    <property type="project" value="TreeGrafter"/>
</dbReference>
<evidence type="ECO:0000256" key="2">
    <source>
        <dbReference type="SAM" id="MobiDB-lite"/>
    </source>
</evidence>
<proteinExistence type="predicted"/>
<name>A0A7N4PRL9_SARHA</name>
<dbReference type="InterPro" id="IPR033373">
    <property type="entry name" value="SKAP"/>
</dbReference>
<dbReference type="GO" id="GO:0051988">
    <property type="term" value="P:regulation of attachment of spindle microtubules to kinetochore"/>
    <property type="evidence" value="ECO:0007669"/>
    <property type="project" value="InterPro"/>
</dbReference>